<organism evidence="2 3">
    <name type="scientific">Aromatoleum petrolei</name>
    <dbReference type="NCBI Taxonomy" id="76116"/>
    <lineage>
        <taxon>Bacteria</taxon>
        <taxon>Pseudomonadati</taxon>
        <taxon>Pseudomonadota</taxon>
        <taxon>Betaproteobacteria</taxon>
        <taxon>Rhodocyclales</taxon>
        <taxon>Rhodocyclaceae</taxon>
        <taxon>Aromatoleum</taxon>
    </lineage>
</organism>
<sequence length="459" mass="50463">MKMLAEPSKRQATPETAYQRVCIDLPGEAVRCWRSNDKVEVILRKHRDVILQFKMKAGSTYTVESEPNPVLRAASAGRPHESILSQRDFYNARDKKLVEARLKQKVHFQDGEQLHLWVGREFNGVLLVKRGDEVAGRFEPNVFDAFPYGSDPKTKPAPMIVVVDSTTPDAGTSRSASGSTETMHVLEVRRDLGSLPDDLADFFKKGGEETAIDTRKLMTRNWLWAQITGAVAFFDSNKAWIRELWAQKFLITKVKDKAYIIFKGNHKLREHMKGTRYLSENSKIIAISAGAGTLKGAHKAAWDASKGSFKGAPGWAVMFTIGLDVAEWLADYEARDPTSGRSKRDFFDLGAKIFTDVAWAALGAWIGSFLVAGLSSMWTLHIGAALGAGAILGGVVIIGAVLVAIGVGLGLAWFDARLGVTQKLAHGARAGAAYLDAKFSTDYHDYQSSVDEMLLRGMP</sequence>
<keyword evidence="1" id="KW-0472">Membrane</keyword>
<proteinExistence type="predicted"/>
<name>A0ABX1N028_9RHOO</name>
<comment type="caution">
    <text evidence="2">The sequence shown here is derived from an EMBL/GenBank/DDBJ whole genome shotgun (WGS) entry which is preliminary data.</text>
</comment>
<dbReference type="RefSeq" id="WP_169208917.1">
    <property type="nucleotide sequence ID" value="NZ_CP059560.1"/>
</dbReference>
<feature type="transmembrane region" description="Helical" evidence="1">
    <location>
        <begin position="353"/>
        <end position="378"/>
    </location>
</feature>
<keyword evidence="3" id="KW-1185">Reference proteome</keyword>
<reference evidence="2 3" key="1">
    <citation type="submission" date="2019-12" db="EMBL/GenBank/DDBJ databases">
        <title>Comparative genomics gives insights into the taxonomy of the Azoarcus-Aromatoleum group and reveals separate origins of nif in the plant-associated Azoarcus and non-plant-associated Aromatoleum sub-groups.</title>
        <authorList>
            <person name="Lafos M."/>
            <person name="Maluk M."/>
            <person name="Batista M."/>
            <person name="Junghare M."/>
            <person name="Carmona M."/>
            <person name="Faoro H."/>
            <person name="Cruz L.M."/>
            <person name="Battistoni F."/>
            <person name="De Souza E."/>
            <person name="Pedrosa F."/>
            <person name="Chen W.-M."/>
            <person name="Poole P.S."/>
            <person name="Dixon R.A."/>
            <person name="James E.K."/>
        </authorList>
    </citation>
    <scope>NUCLEOTIDE SEQUENCE [LARGE SCALE GENOMIC DNA]</scope>
    <source>
        <strain evidence="2 3">ToN1</strain>
    </source>
</reference>
<keyword evidence="1" id="KW-1133">Transmembrane helix</keyword>
<dbReference type="Proteomes" id="UP000652074">
    <property type="component" value="Unassembled WGS sequence"/>
</dbReference>
<evidence type="ECO:0000256" key="1">
    <source>
        <dbReference type="SAM" id="Phobius"/>
    </source>
</evidence>
<accession>A0ABX1N028</accession>
<dbReference type="EMBL" id="WTVR01000107">
    <property type="protein sequence ID" value="NMF91614.1"/>
    <property type="molecule type" value="Genomic_DNA"/>
</dbReference>
<protein>
    <submittedName>
        <fullName evidence="2">Uncharacterized protein</fullName>
    </submittedName>
</protein>
<gene>
    <name evidence="2" type="ORF">GPA26_24475</name>
</gene>
<keyword evidence="1" id="KW-0812">Transmembrane</keyword>
<feature type="transmembrane region" description="Helical" evidence="1">
    <location>
        <begin position="384"/>
        <end position="414"/>
    </location>
</feature>
<evidence type="ECO:0000313" key="3">
    <source>
        <dbReference type="Proteomes" id="UP000652074"/>
    </source>
</evidence>
<evidence type="ECO:0000313" key="2">
    <source>
        <dbReference type="EMBL" id="NMF91614.1"/>
    </source>
</evidence>